<protein>
    <submittedName>
        <fullName evidence="1">Uncharacterized protein</fullName>
    </submittedName>
</protein>
<accession>J9G8A5</accession>
<name>J9G8A5_9ZZZZ</name>
<organism evidence="1">
    <name type="scientific">gut metagenome</name>
    <dbReference type="NCBI Taxonomy" id="749906"/>
    <lineage>
        <taxon>unclassified sequences</taxon>
        <taxon>metagenomes</taxon>
        <taxon>organismal metagenomes</taxon>
    </lineage>
</organism>
<comment type="caution">
    <text evidence="1">The sequence shown here is derived from an EMBL/GenBank/DDBJ whole genome shotgun (WGS) entry which is preliminary data.</text>
</comment>
<dbReference type="AlphaFoldDB" id="J9G8A5"/>
<proteinExistence type="predicted"/>
<dbReference type="EMBL" id="AMCI01002318">
    <property type="protein sequence ID" value="EJX03064.1"/>
    <property type="molecule type" value="Genomic_DNA"/>
</dbReference>
<sequence length="63" mass="7156">MISALVVWIMCWLPVRMSTSLSLIPRFTPTLVDRLPRPARLVRLLSLQLPARQSAKRACLKSP</sequence>
<gene>
    <name evidence="1" type="ORF">EVA_08832</name>
</gene>
<reference evidence="1" key="1">
    <citation type="journal article" date="2012" name="PLoS ONE">
        <title>Gene sets for utilization of primary and secondary nutrition supplies in the distal gut of endangered iberian lynx.</title>
        <authorList>
            <person name="Alcaide M."/>
            <person name="Messina E."/>
            <person name="Richter M."/>
            <person name="Bargiela R."/>
            <person name="Peplies J."/>
            <person name="Huws S.A."/>
            <person name="Newbold C.J."/>
            <person name="Golyshin P.N."/>
            <person name="Simon M.A."/>
            <person name="Lopez G."/>
            <person name="Yakimov M.M."/>
            <person name="Ferrer M."/>
        </authorList>
    </citation>
    <scope>NUCLEOTIDE SEQUENCE</scope>
</reference>
<evidence type="ECO:0000313" key="1">
    <source>
        <dbReference type="EMBL" id="EJX03064.1"/>
    </source>
</evidence>